<organism evidence="1">
    <name type="scientific">Roseburia intestinalis</name>
    <dbReference type="NCBI Taxonomy" id="166486"/>
    <lineage>
        <taxon>Bacteria</taxon>
        <taxon>Bacillati</taxon>
        <taxon>Bacillota</taxon>
        <taxon>Clostridia</taxon>
        <taxon>Lachnospirales</taxon>
        <taxon>Lachnospiraceae</taxon>
        <taxon>Roseburia</taxon>
    </lineage>
</organism>
<name>A0A6N3GW68_9FIRM</name>
<gene>
    <name evidence="1" type="ORF">RILFYP67_02949</name>
</gene>
<protein>
    <submittedName>
        <fullName evidence="1">Uncharacterized protein</fullName>
    </submittedName>
</protein>
<sequence length="118" mass="13610">MKGRIVDIRFDTTNTIYLKQGVKGKDQYRYDRRYPGGNGTYVVGGDYSSFIWLKVFVYTLDRCITVNIKDTVLELNNRKRVSNQMINTLIENNVGKKIKLHIADGKVSFPFSQLNLIV</sequence>
<dbReference type="RefSeq" id="WP_370775044.1">
    <property type="nucleotide sequence ID" value="NZ_CACRUM010000089.1"/>
</dbReference>
<dbReference type="EMBL" id="CACRUM010000089">
    <property type="protein sequence ID" value="VYU68211.1"/>
    <property type="molecule type" value="Genomic_DNA"/>
</dbReference>
<evidence type="ECO:0000313" key="1">
    <source>
        <dbReference type="EMBL" id="VYU68211.1"/>
    </source>
</evidence>
<reference evidence="1" key="1">
    <citation type="submission" date="2019-11" db="EMBL/GenBank/DDBJ databases">
        <authorList>
            <person name="Feng L."/>
        </authorList>
    </citation>
    <scope>NUCLEOTIDE SEQUENCE</scope>
    <source>
        <strain evidence="1">RintestinalisLFYP67</strain>
    </source>
</reference>
<dbReference type="AlphaFoldDB" id="A0A6N3GW68"/>
<proteinExistence type="predicted"/>
<accession>A0A6N3GW68</accession>